<dbReference type="Pfam" id="PF00459">
    <property type="entry name" value="Inositol_P"/>
    <property type="match status" value="1"/>
</dbReference>
<dbReference type="PANTHER" id="PTHR20854">
    <property type="entry name" value="INOSITOL MONOPHOSPHATASE"/>
    <property type="match status" value="1"/>
</dbReference>
<keyword evidence="6" id="KW-0378">Hydrolase</keyword>
<comment type="catalytic activity">
    <reaction evidence="1">
        <text>a myo-inositol phosphate + H2O = myo-inositol + phosphate</text>
        <dbReference type="Rhea" id="RHEA:24056"/>
        <dbReference type="ChEBI" id="CHEBI:15377"/>
        <dbReference type="ChEBI" id="CHEBI:17268"/>
        <dbReference type="ChEBI" id="CHEBI:43474"/>
        <dbReference type="ChEBI" id="CHEBI:84139"/>
        <dbReference type="EC" id="3.1.3.25"/>
    </reaction>
</comment>
<evidence type="ECO:0000313" key="8">
    <source>
        <dbReference type="EMBL" id="CAB4569885.1"/>
    </source>
</evidence>
<dbReference type="AlphaFoldDB" id="A0A6J6E3W2"/>
<accession>A0A6J6E3W2</accession>
<gene>
    <name evidence="8" type="ORF">UFOPK1740_00145</name>
</gene>
<dbReference type="CDD" id="cd01639">
    <property type="entry name" value="IMPase"/>
    <property type="match status" value="1"/>
</dbReference>
<comment type="similarity">
    <text evidence="3">Belongs to the inositol monophosphatase superfamily.</text>
</comment>
<proteinExistence type="inferred from homology"/>
<evidence type="ECO:0000256" key="1">
    <source>
        <dbReference type="ARBA" id="ARBA00001033"/>
    </source>
</evidence>
<dbReference type="InterPro" id="IPR020550">
    <property type="entry name" value="Inositol_monophosphatase_CS"/>
</dbReference>
<evidence type="ECO:0000256" key="6">
    <source>
        <dbReference type="ARBA" id="ARBA00022801"/>
    </source>
</evidence>
<organism evidence="8">
    <name type="scientific">freshwater metagenome</name>
    <dbReference type="NCBI Taxonomy" id="449393"/>
    <lineage>
        <taxon>unclassified sequences</taxon>
        <taxon>metagenomes</taxon>
        <taxon>ecological metagenomes</taxon>
    </lineage>
</organism>
<dbReference type="GO" id="GO:0046854">
    <property type="term" value="P:phosphatidylinositol phosphate biosynthetic process"/>
    <property type="evidence" value="ECO:0007669"/>
    <property type="project" value="InterPro"/>
</dbReference>
<dbReference type="InterPro" id="IPR033942">
    <property type="entry name" value="IMPase"/>
</dbReference>
<dbReference type="PRINTS" id="PR00377">
    <property type="entry name" value="IMPHPHTASES"/>
</dbReference>
<keyword evidence="5" id="KW-0479">Metal-binding</keyword>
<evidence type="ECO:0000256" key="7">
    <source>
        <dbReference type="ARBA" id="ARBA00022842"/>
    </source>
</evidence>
<keyword evidence="7" id="KW-0460">Magnesium</keyword>
<comment type="cofactor">
    <cofactor evidence="2">
        <name>Mg(2+)</name>
        <dbReference type="ChEBI" id="CHEBI:18420"/>
    </cofactor>
</comment>
<dbReference type="FunFam" id="3.30.540.10:FF:000003">
    <property type="entry name" value="Inositol-1-monophosphatase"/>
    <property type="match status" value="1"/>
</dbReference>
<evidence type="ECO:0000256" key="5">
    <source>
        <dbReference type="ARBA" id="ARBA00022723"/>
    </source>
</evidence>
<dbReference type="Gene3D" id="3.40.190.80">
    <property type="match status" value="1"/>
</dbReference>
<dbReference type="PANTHER" id="PTHR20854:SF4">
    <property type="entry name" value="INOSITOL-1-MONOPHOSPHATASE-RELATED"/>
    <property type="match status" value="1"/>
</dbReference>
<protein>
    <recommendedName>
        <fullName evidence="4">inositol-phosphate phosphatase</fullName>
        <ecNumber evidence="4">3.1.3.25</ecNumber>
    </recommendedName>
</protein>
<dbReference type="PROSITE" id="PS00630">
    <property type="entry name" value="IMP_2"/>
    <property type="match status" value="1"/>
</dbReference>
<dbReference type="InterPro" id="IPR020583">
    <property type="entry name" value="Inositol_monoP_metal-BS"/>
</dbReference>
<dbReference type="GO" id="GO:0007165">
    <property type="term" value="P:signal transduction"/>
    <property type="evidence" value="ECO:0007669"/>
    <property type="project" value="TreeGrafter"/>
</dbReference>
<evidence type="ECO:0000256" key="4">
    <source>
        <dbReference type="ARBA" id="ARBA00013106"/>
    </source>
</evidence>
<dbReference type="GO" id="GO:0006020">
    <property type="term" value="P:inositol metabolic process"/>
    <property type="evidence" value="ECO:0007669"/>
    <property type="project" value="TreeGrafter"/>
</dbReference>
<dbReference type="InterPro" id="IPR000760">
    <property type="entry name" value="Inositol_monophosphatase-like"/>
</dbReference>
<dbReference type="PROSITE" id="PS00629">
    <property type="entry name" value="IMP_1"/>
    <property type="match status" value="1"/>
</dbReference>
<dbReference type="SUPFAM" id="SSF56655">
    <property type="entry name" value="Carbohydrate phosphatase"/>
    <property type="match status" value="1"/>
</dbReference>
<evidence type="ECO:0000256" key="3">
    <source>
        <dbReference type="ARBA" id="ARBA00009759"/>
    </source>
</evidence>
<dbReference type="EC" id="3.1.3.25" evidence="4"/>
<name>A0A6J6E3W2_9ZZZZ</name>
<dbReference type="GO" id="GO:0046872">
    <property type="term" value="F:metal ion binding"/>
    <property type="evidence" value="ECO:0007669"/>
    <property type="project" value="UniProtKB-KW"/>
</dbReference>
<dbReference type="GO" id="GO:0008934">
    <property type="term" value="F:inositol monophosphate 1-phosphatase activity"/>
    <property type="evidence" value="ECO:0007669"/>
    <property type="project" value="InterPro"/>
</dbReference>
<sequence length="272" mass="29556">MTESLNQTLLALALDIAKTTSEILVNQRPENMSYESKSTPVDLVTEMDKAAERHIVERVKQVRPNDSFLGEEGTALPPDNPSNVKWIIDPIDGTVNYFYNHPYWAISIGVEVDGEIQVGVVAAPLLHETFYAVKGGGAFVLHDGVKKQLKTNTGASIEKALISTGFGYDPERRKKQGALLAEMVVIARDVRRAGAASLDLCYVAAGRLDAYYEFGLYPWDFAAGSLIVSEAGGKVGGLAGVKLGGDWALAANADLFDEIDELVTRLSKKYFN</sequence>
<dbReference type="Gene3D" id="3.30.540.10">
    <property type="entry name" value="Fructose-1,6-Bisphosphatase, subunit A, domain 1"/>
    <property type="match status" value="1"/>
</dbReference>
<evidence type="ECO:0000256" key="2">
    <source>
        <dbReference type="ARBA" id="ARBA00001946"/>
    </source>
</evidence>
<reference evidence="8" key="1">
    <citation type="submission" date="2020-05" db="EMBL/GenBank/DDBJ databases">
        <authorList>
            <person name="Chiriac C."/>
            <person name="Salcher M."/>
            <person name="Ghai R."/>
            <person name="Kavagutti S V."/>
        </authorList>
    </citation>
    <scope>NUCLEOTIDE SEQUENCE</scope>
</reference>
<dbReference type="EMBL" id="CAEZTU010000004">
    <property type="protein sequence ID" value="CAB4569885.1"/>
    <property type="molecule type" value="Genomic_DNA"/>
</dbReference>